<reference evidence="4 5" key="1">
    <citation type="journal article" date="2020" name="bioRxiv">
        <title>Sequence and annotation of 42 cannabis genomes reveals extensive copy number variation in cannabinoid synthesis and pathogen resistance genes.</title>
        <authorList>
            <person name="Mckernan K.J."/>
            <person name="Helbert Y."/>
            <person name="Kane L.T."/>
            <person name="Ebling H."/>
            <person name="Zhang L."/>
            <person name="Liu B."/>
            <person name="Eaton Z."/>
            <person name="Mclaughlin S."/>
            <person name="Kingan S."/>
            <person name="Baybayan P."/>
            <person name="Concepcion G."/>
            <person name="Jordan M."/>
            <person name="Riva A."/>
            <person name="Barbazuk W."/>
            <person name="Harkins T."/>
        </authorList>
    </citation>
    <scope>NUCLEOTIDE SEQUENCE [LARGE SCALE GENOMIC DNA]</scope>
    <source>
        <strain evidence="5">cv. Jamaican Lion 4</strain>
        <tissue evidence="4">Leaf</tissue>
    </source>
</reference>
<dbReference type="InterPro" id="IPR004883">
    <property type="entry name" value="LOB"/>
</dbReference>
<name>A0A7J6FS79_CANSA</name>
<comment type="similarity">
    <text evidence="1">Belongs to the LOB domain-containing protein family.</text>
</comment>
<dbReference type="PANTHER" id="PTHR31304">
    <property type="entry name" value="LOB DOMAIN-CONTAINING PROTEIN 38"/>
    <property type="match status" value="1"/>
</dbReference>
<evidence type="ECO:0000313" key="4">
    <source>
        <dbReference type="EMBL" id="KAF4373492.1"/>
    </source>
</evidence>
<protein>
    <recommendedName>
        <fullName evidence="3">LOB domain-containing protein</fullName>
    </recommendedName>
</protein>
<evidence type="ECO:0000256" key="2">
    <source>
        <dbReference type="SAM" id="MobiDB-lite"/>
    </source>
</evidence>
<dbReference type="EMBL" id="JAATIP010000099">
    <property type="protein sequence ID" value="KAF4373492.1"/>
    <property type="molecule type" value="Genomic_DNA"/>
</dbReference>
<dbReference type="Pfam" id="PF03195">
    <property type="entry name" value="LOB"/>
    <property type="match status" value="1"/>
</dbReference>
<sequence>MRLSCNGCRILRRGCAKNCSIRPCLHWIKSSLSQSNATLFLAKFYGRAGLINLINAGPLHRRPDIFKSLLYEACGRIVNPISGSTGLVQSGSWHLCEAAVEAVLRGEAIKPASDELVGNLSCDIRHVAKRESSVLCDRLKVQTRRRLKRKKVAKLEESETEFGPESAQLVLSGPPVSHDSEEETRLQQRLSQGGADSGEEDSGGSVALVVKPKLGLGDEVDLELTLGSALWNFDNGFNFFKI</sequence>
<feature type="domain" description="LOB" evidence="3">
    <location>
        <begin position="3"/>
        <end position="109"/>
    </location>
</feature>
<organism evidence="4 5">
    <name type="scientific">Cannabis sativa</name>
    <name type="common">Hemp</name>
    <name type="synonym">Marijuana</name>
    <dbReference type="NCBI Taxonomy" id="3483"/>
    <lineage>
        <taxon>Eukaryota</taxon>
        <taxon>Viridiplantae</taxon>
        <taxon>Streptophyta</taxon>
        <taxon>Embryophyta</taxon>
        <taxon>Tracheophyta</taxon>
        <taxon>Spermatophyta</taxon>
        <taxon>Magnoliopsida</taxon>
        <taxon>eudicotyledons</taxon>
        <taxon>Gunneridae</taxon>
        <taxon>Pentapetalae</taxon>
        <taxon>rosids</taxon>
        <taxon>fabids</taxon>
        <taxon>Rosales</taxon>
        <taxon>Cannabaceae</taxon>
        <taxon>Cannabis</taxon>
    </lineage>
</organism>
<gene>
    <name evidence="4" type="ORF">F8388_025186</name>
</gene>
<evidence type="ECO:0000256" key="1">
    <source>
        <dbReference type="ARBA" id="ARBA00005474"/>
    </source>
</evidence>
<feature type="region of interest" description="Disordered" evidence="2">
    <location>
        <begin position="154"/>
        <end position="204"/>
    </location>
</feature>
<comment type="caution">
    <text evidence="4">The sequence shown here is derived from an EMBL/GenBank/DDBJ whole genome shotgun (WGS) entry which is preliminary data.</text>
</comment>
<dbReference type="PANTHER" id="PTHR31304:SF73">
    <property type="entry name" value="OS01G0511000 PROTEIN"/>
    <property type="match status" value="1"/>
</dbReference>
<proteinExistence type="inferred from homology"/>
<dbReference type="PROSITE" id="PS50891">
    <property type="entry name" value="LOB"/>
    <property type="match status" value="1"/>
</dbReference>
<dbReference type="Proteomes" id="UP000525078">
    <property type="component" value="Unassembled WGS sequence"/>
</dbReference>
<dbReference type="AlphaFoldDB" id="A0A7J6FS79"/>
<dbReference type="GO" id="GO:0010468">
    <property type="term" value="P:regulation of gene expression"/>
    <property type="evidence" value="ECO:0007669"/>
    <property type="project" value="TreeGrafter"/>
</dbReference>
<evidence type="ECO:0000259" key="3">
    <source>
        <dbReference type="PROSITE" id="PS50891"/>
    </source>
</evidence>
<accession>A0A7J6FS79</accession>
<evidence type="ECO:0000313" key="5">
    <source>
        <dbReference type="Proteomes" id="UP000525078"/>
    </source>
</evidence>